<evidence type="ECO:0000256" key="1">
    <source>
        <dbReference type="ARBA" id="ARBA00022741"/>
    </source>
</evidence>
<dbReference type="EMBL" id="JAGDFX010000006">
    <property type="protein sequence ID" value="MBO1519226.1"/>
    <property type="molecule type" value="Genomic_DNA"/>
</dbReference>
<evidence type="ECO:0000313" key="8">
    <source>
        <dbReference type="EMBL" id="MBO1519226.1"/>
    </source>
</evidence>
<evidence type="ECO:0000313" key="9">
    <source>
        <dbReference type="Proteomes" id="UP000664882"/>
    </source>
</evidence>
<dbReference type="PROSITE" id="PS50110">
    <property type="entry name" value="RESPONSE_REGULATORY"/>
    <property type="match status" value="1"/>
</dbReference>
<accession>A0ABS3NG17</accession>
<protein>
    <submittedName>
        <fullName evidence="8">Sigma 54-interacting transcriptional regulator</fullName>
    </submittedName>
</protein>
<dbReference type="Pfam" id="PF00072">
    <property type="entry name" value="Response_reg"/>
    <property type="match status" value="1"/>
</dbReference>
<dbReference type="InterPro" id="IPR011006">
    <property type="entry name" value="CheY-like_superfamily"/>
</dbReference>
<dbReference type="InterPro" id="IPR002078">
    <property type="entry name" value="Sigma_54_int"/>
</dbReference>
<dbReference type="PANTHER" id="PTHR32071:SF116">
    <property type="entry name" value="TRANSCRIPTIONAL REGULATORY PROTEIN GLRR"/>
    <property type="match status" value="1"/>
</dbReference>
<dbReference type="InterPro" id="IPR001789">
    <property type="entry name" value="Sig_transdc_resp-reg_receiver"/>
</dbReference>
<evidence type="ECO:0000256" key="2">
    <source>
        <dbReference type="ARBA" id="ARBA00022840"/>
    </source>
</evidence>
<dbReference type="Gene3D" id="3.40.50.2300">
    <property type="match status" value="1"/>
</dbReference>
<keyword evidence="9" id="KW-1185">Reference proteome</keyword>
<keyword evidence="5" id="KW-0597">Phosphoprotein</keyword>
<dbReference type="Gene3D" id="3.40.50.300">
    <property type="entry name" value="P-loop containing nucleotide triphosphate hydrolases"/>
    <property type="match status" value="1"/>
</dbReference>
<sequence>MKRKARILLVDDDVSLLKLLGLRLKSEGFTVETAASGAEALAWLEQERPDLVLSDLRMDGMDGLALFDRIQRQHVGLPVVIMTAHGSITDAVSATRSGVFGFLTKPIDKEALRKTINEALAVSLPAMADDWQQRIMTRSPIMIALLEQARRMAPLDISVMLTGPSGSGKALMAQALHEASPRQEYPFMVLNCGAMTEQLLESELFGHVKGAFAGATSDHPGVFLAAKGGSLLLEEVGELTPRLQSKLLQALAQQEVRPLGATQSSATDVRVLSSTNKDLVTAMEQGEFREDLFYRLNVVNLNLPSLRERAEDIPLLARHALEQLKTRQSTQVTGFSPEALSMLAAAEWPGNVRQLLNVVEQAVAMASAPVIAPQLLEGILAGADDQFPTFNEARAEFERLYLHKVLRMTEGNVSQAAGLAGRNRTDFYKLLGRHGIEAGTYKEKRAPKS</sequence>
<dbReference type="Proteomes" id="UP000664882">
    <property type="component" value="Unassembled WGS sequence"/>
</dbReference>
<dbReference type="SUPFAM" id="SSF52540">
    <property type="entry name" value="P-loop containing nucleoside triphosphate hydrolases"/>
    <property type="match status" value="1"/>
</dbReference>
<proteinExistence type="predicted"/>
<evidence type="ECO:0000259" key="6">
    <source>
        <dbReference type="PROSITE" id="PS50045"/>
    </source>
</evidence>
<evidence type="ECO:0000256" key="3">
    <source>
        <dbReference type="ARBA" id="ARBA00023015"/>
    </source>
</evidence>
<dbReference type="InterPro" id="IPR027417">
    <property type="entry name" value="P-loop_NTPase"/>
</dbReference>
<reference evidence="8 9" key="1">
    <citation type="submission" date="2021-03" db="EMBL/GenBank/DDBJ databases">
        <title>Oceanisphaera sp. nov., isolated from the intestine.</title>
        <authorList>
            <person name="Zhao L.-H."/>
            <person name="Shi L.-F."/>
        </authorList>
    </citation>
    <scope>NUCLEOTIDE SEQUENCE [LARGE SCALE GENOMIC DNA]</scope>
    <source>
        <strain evidence="8 9">DM8</strain>
    </source>
</reference>
<evidence type="ECO:0000256" key="5">
    <source>
        <dbReference type="PROSITE-ProRule" id="PRU00169"/>
    </source>
</evidence>
<feature type="modified residue" description="4-aspartylphosphate" evidence="5">
    <location>
        <position position="55"/>
    </location>
</feature>
<evidence type="ECO:0000256" key="4">
    <source>
        <dbReference type="ARBA" id="ARBA00023163"/>
    </source>
</evidence>
<dbReference type="SUPFAM" id="SSF46689">
    <property type="entry name" value="Homeodomain-like"/>
    <property type="match status" value="1"/>
</dbReference>
<dbReference type="CDD" id="cd00009">
    <property type="entry name" value="AAA"/>
    <property type="match status" value="1"/>
</dbReference>
<dbReference type="SUPFAM" id="SSF52172">
    <property type="entry name" value="CheY-like"/>
    <property type="match status" value="1"/>
</dbReference>
<comment type="caution">
    <text evidence="8">The sequence shown here is derived from an EMBL/GenBank/DDBJ whole genome shotgun (WGS) entry which is preliminary data.</text>
</comment>
<dbReference type="InterPro" id="IPR009057">
    <property type="entry name" value="Homeodomain-like_sf"/>
</dbReference>
<dbReference type="Gene3D" id="1.10.8.60">
    <property type="match status" value="1"/>
</dbReference>
<keyword evidence="2" id="KW-0067">ATP-binding</keyword>
<dbReference type="RefSeq" id="WP_208005063.1">
    <property type="nucleotide sequence ID" value="NZ_JAGDFX010000006.1"/>
</dbReference>
<feature type="domain" description="Sigma-54 factor interaction" evidence="6">
    <location>
        <begin position="135"/>
        <end position="364"/>
    </location>
</feature>
<dbReference type="InterPro" id="IPR025944">
    <property type="entry name" value="Sigma_54_int_dom_CS"/>
</dbReference>
<dbReference type="Pfam" id="PF25601">
    <property type="entry name" value="AAA_lid_14"/>
    <property type="match status" value="1"/>
</dbReference>
<name>A0ABS3NG17_9GAMM</name>
<dbReference type="PANTHER" id="PTHR32071">
    <property type="entry name" value="TRANSCRIPTIONAL REGULATORY PROTEIN"/>
    <property type="match status" value="1"/>
</dbReference>
<feature type="domain" description="Response regulatory" evidence="7">
    <location>
        <begin position="6"/>
        <end position="120"/>
    </location>
</feature>
<keyword evidence="3" id="KW-0805">Transcription regulation</keyword>
<organism evidence="8 9">
    <name type="scientific">Oceanisphaera pacifica</name>
    <dbReference type="NCBI Taxonomy" id="2818389"/>
    <lineage>
        <taxon>Bacteria</taxon>
        <taxon>Pseudomonadati</taxon>
        <taxon>Pseudomonadota</taxon>
        <taxon>Gammaproteobacteria</taxon>
        <taxon>Aeromonadales</taxon>
        <taxon>Aeromonadaceae</taxon>
        <taxon>Oceanisphaera</taxon>
    </lineage>
</organism>
<gene>
    <name evidence="8" type="ORF">J3U76_06205</name>
</gene>
<keyword evidence="1" id="KW-0547">Nucleotide-binding</keyword>
<dbReference type="SMART" id="SM00448">
    <property type="entry name" value="REC"/>
    <property type="match status" value="1"/>
</dbReference>
<dbReference type="Pfam" id="PF00158">
    <property type="entry name" value="Sigma54_activat"/>
    <property type="match status" value="1"/>
</dbReference>
<dbReference type="InterPro" id="IPR058031">
    <property type="entry name" value="AAA_lid_NorR"/>
</dbReference>
<evidence type="ECO:0000259" key="7">
    <source>
        <dbReference type="PROSITE" id="PS50110"/>
    </source>
</evidence>
<dbReference type="PROSITE" id="PS00688">
    <property type="entry name" value="SIGMA54_INTERACT_3"/>
    <property type="match status" value="1"/>
</dbReference>
<dbReference type="Gene3D" id="1.10.10.60">
    <property type="entry name" value="Homeodomain-like"/>
    <property type="match status" value="1"/>
</dbReference>
<dbReference type="PROSITE" id="PS50045">
    <property type="entry name" value="SIGMA54_INTERACT_4"/>
    <property type="match status" value="1"/>
</dbReference>
<keyword evidence="4" id="KW-0804">Transcription</keyword>